<feature type="modified residue" description="4-aspartylphosphate" evidence="8">
    <location>
        <position position="57"/>
    </location>
</feature>
<dbReference type="Gene3D" id="1.10.10.10">
    <property type="entry name" value="Winged helix-like DNA-binding domain superfamily/Winged helix DNA-binding domain"/>
    <property type="match status" value="1"/>
</dbReference>
<dbReference type="FunFam" id="3.40.50.2300:FF:000021">
    <property type="entry name" value="Two-component system response regulator KdpE"/>
    <property type="match status" value="1"/>
</dbReference>
<evidence type="ECO:0000256" key="2">
    <source>
        <dbReference type="ARBA" id="ARBA00022490"/>
    </source>
</evidence>
<keyword evidence="4" id="KW-0902">Two-component regulatory system</keyword>
<organism evidence="12">
    <name type="scientific">Thermorudis peleae</name>
    <dbReference type="NCBI Taxonomy" id="1382356"/>
    <lineage>
        <taxon>Bacteria</taxon>
        <taxon>Pseudomonadati</taxon>
        <taxon>Thermomicrobiota</taxon>
        <taxon>Thermomicrobia</taxon>
        <taxon>Thermomicrobia incertae sedis</taxon>
        <taxon>Thermorudis</taxon>
    </lineage>
</organism>
<dbReference type="Pfam" id="PF00486">
    <property type="entry name" value="Trans_reg_C"/>
    <property type="match status" value="1"/>
</dbReference>
<dbReference type="InterPro" id="IPR001789">
    <property type="entry name" value="Sig_transdc_resp-reg_receiver"/>
</dbReference>
<dbReference type="GO" id="GO:0000987">
    <property type="term" value="F:cis-regulatory region sequence-specific DNA binding"/>
    <property type="evidence" value="ECO:0007669"/>
    <property type="project" value="UniProtKB-ARBA"/>
</dbReference>
<dbReference type="PROSITE" id="PS50110">
    <property type="entry name" value="RESPONSE_REGULATORY"/>
    <property type="match status" value="1"/>
</dbReference>
<dbReference type="InterPro" id="IPR011006">
    <property type="entry name" value="CheY-like_superfamily"/>
</dbReference>
<dbReference type="AlphaFoldDB" id="A0A831TFK5"/>
<dbReference type="PROSITE" id="PS51755">
    <property type="entry name" value="OMPR_PHOB"/>
    <property type="match status" value="1"/>
</dbReference>
<feature type="DNA-binding region" description="OmpR/PhoB-type" evidence="9">
    <location>
        <begin position="132"/>
        <end position="231"/>
    </location>
</feature>
<evidence type="ECO:0000256" key="1">
    <source>
        <dbReference type="ARBA" id="ARBA00004496"/>
    </source>
</evidence>
<dbReference type="InterPro" id="IPR001867">
    <property type="entry name" value="OmpR/PhoB-type_DNA-bd"/>
</dbReference>
<dbReference type="PANTHER" id="PTHR48111:SF50">
    <property type="entry name" value="KDP OPERON TRANSCRIPTIONAL REGULATORY PROTEIN KDPE"/>
    <property type="match status" value="1"/>
</dbReference>
<accession>A0A831TFK5</accession>
<dbReference type="Pfam" id="PF00072">
    <property type="entry name" value="Response_reg"/>
    <property type="match status" value="1"/>
</dbReference>
<keyword evidence="6 9" id="KW-0238">DNA-binding</keyword>
<dbReference type="GO" id="GO:0005829">
    <property type="term" value="C:cytosol"/>
    <property type="evidence" value="ECO:0007669"/>
    <property type="project" value="TreeGrafter"/>
</dbReference>
<dbReference type="PANTHER" id="PTHR48111">
    <property type="entry name" value="REGULATOR OF RPOS"/>
    <property type="match status" value="1"/>
</dbReference>
<reference evidence="12" key="1">
    <citation type="journal article" date="2020" name="mSystems">
        <title>Genome- and Community-Level Interaction Insights into Carbon Utilization and Element Cycling Functions of Hydrothermarchaeota in Hydrothermal Sediment.</title>
        <authorList>
            <person name="Zhou Z."/>
            <person name="Liu Y."/>
            <person name="Xu W."/>
            <person name="Pan J."/>
            <person name="Luo Z.H."/>
            <person name="Li M."/>
        </authorList>
    </citation>
    <scope>NUCLEOTIDE SEQUENCE [LARGE SCALE GENOMIC DNA]</scope>
    <source>
        <strain evidence="12">SpSt-210</strain>
    </source>
</reference>
<proteinExistence type="predicted"/>
<keyword evidence="7" id="KW-0804">Transcription</keyword>
<dbReference type="GO" id="GO:0045893">
    <property type="term" value="P:positive regulation of DNA-templated transcription"/>
    <property type="evidence" value="ECO:0007669"/>
    <property type="project" value="UniProtKB-ARBA"/>
</dbReference>
<dbReference type="GO" id="GO:0000156">
    <property type="term" value="F:phosphorelay response regulator activity"/>
    <property type="evidence" value="ECO:0007669"/>
    <property type="project" value="TreeGrafter"/>
</dbReference>
<comment type="caution">
    <text evidence="12">The sequence shown here is derived from an EMBL/GenBank/DDBJ whole genome shotgun (WGS) entry which is preliminary data.</text>
</comment>
<evidence type="ECO:0000256" key="6">
    <source>
        <dbReference type="ARBA" id="ARBA00023125"/>
    </source>
</evidence>
<gene>
    <name evidence="12" type="ORF">ENP34_08205</name>
</gene>
<evidence type="ECO:0000313" key="12">
    <source>
        <dbReference type="EMBL" id="HEG91411.1"/>
    </source>
</evidence>
<evidence type="ECO:0000256" key="7">
    <source>
        <dbReference type="ARBA" id="ARBA00023163"/>
    </source>
</evidence>
<keyword evidence="3 8" id="KW-0597">Phosphoprotein</keyword>
<evidence type="ECO:0000259" key="10">
    <source>
        <dbReference type="PROSITE" id="PS50110"/>
    </source>
</evidence>
<keyword evidence="2" id="KW-0963">Cytoplasm</keyword>
<dbReference type="InterPro" id="IPR039420">
    <property type="entry name" value="WalR-like"/>
</dbReference>
<dbReference type="InterPro" id="IPR036388">
    <property type="entry name" value="WH-like_DNA-bd_sf"/>
</dbReference>
<dbReference type="Gene3D" id="6.10.250.690">
    <property type="match status" value="1"/>
</dbReference>
<evidence type="ECO:0000256" key="9">
    <source>
        <dbReference type="PROSITE-ProRule" id="PRU01091"/>
    </source>
</evidence>
<evidence type="ECO:0000256" key="8">
    <source>
        <dbReference type="PROSITE-ProRule" id="PRU00169"/>
    </source>
</evidence>
<dbReference type="GO" id="GO:0042802">
    <property type="term" value="F:identical protein binding"/>
    <property type="evidence" value="ECO:0007669"/>
    <property type="project" value="UniProtKB-ARBA"/>
</dbReference>
<sequence length="239" mass="26963">MSSSHGARILIVDDEPAIRRVLRANLEHHGFDVATAADGRTALNLTARWHPDLILLDLGLPDLDGLDIVKAVRARSNVPIIILSVRSAEREKVAALDLGADDYLTKPFGIAELLARIRVALRHAARPTQGAVPLVRAGEIEVDFESRRVTIQGREVRLTPTEYELLKVFLTHPNKVLTDRFLLQQVWGPEFSHADHYLHVYVARLRKKLEPDPQQPRYIRTEPGVGYRFTVDDLEAPMR</sequence>
<evidence type="ECO:0000256" key="4">
    <source>
        <dbReference type="ARBA" id="ARBA00023012"/>
    </source>
</evidence>
<dbReference type="SUPFAM" id="SSF52172">
    <property type="entry name" value="CheY-like"/>
    <property type="match status" value="1"/>
</dbReference>
<comment type="subcellular location">
    <subcellularLocation>
        <location evidence="1">Cytoplasm</location>
    </subcellularLocation>
</comment>
<feature type="domain" description="OmpR/PhoB-type" evidence="11">
    <location>
        <begin position="132"/>
        <end position="231"/>
    </location>
</feature>
<dbReference type="SMART" id="SM00862">
    <property type="entry name" value="Trans_reg_C"/>
    <property type="match status" value="1"/>
</dbReference>
<dbReference type="GO" id="GO:0032993">
    <property type="term" value="C:protein-DNA complex"/>
    <property type="evidence" value="ECO:0007669"/>
    <property type="project" value="TreeGrafter"/>
</dbReference>
<dbReference type="SMART" id="SM00448">
    <property type="entry name" value="REC"/>
    <property type="match status" value="1"/>
</dbReference>
<dbReference type="CDD" id="cd00383">
    <property type="entry name" value="trans_reg_C"/>
    <property type="match status" value="1"/>
</dbReference>
<protein>
    <submittedName>
        <fullName evidence="12">Response regulator transcription factor</fullName>
    </submittedName>
</protein>
<feature type="domain" description="Response regulatory" evidence="10">
    <location>
        <begin position="8"/>
        <end position="121"/>
    </location>
</feature>
<name>A0A831TFK5_9BACT</name>
<evidence type="ECO:0000256" key="3">
    <source>
        <dbReference type="ARBA" id="ARBA00022553"/>
    </source>
</evidence>
<evidence type="ECO:0000259" key="11">
    <source>
        <dbReference type="PROSITE" id="PS51755"/>
    </source>
</evidence>
<dbReference type="EMBL" id="DSIY01000196">
    <property type="protein sequence ID" value="HEG91411.1"/>
    <property type="molecule type" value="Genomic_DNA"/>
</dbReference>
<keyword evidence="5" id="KW-0805">Transcription regulation</keyword>
<evidence type="ECO:0000256" key="5">
    <source>
        <dbReference type="ARBA" id="ARBA00023015"/>
    </source>
</evidence>
<dbReference type="Gene3D" id="3.40.50.2300">
    <property type="match status" value="1"/>
</dbReference>